<protein>
    <submittedName>
        <fullName evidence="2">DUF2069 domain-containing protein</fullName>
    </submittedName>
</protein>
<feature type="transmembrane region" description="Helical" evidence="1">
    <location>
        <begin position="12"/>
        <end position="30"/>
    </location>
</feature>
<evidence type="ECO:0000313" key="2">
    <source>
        <dbReference type="EMBL" id="RUO79185.1"/>
    </source>
</evidence>
<dbReference type="Proteomes" id="UP000288279">
    <property type="component" value="Unassembled WGS sequence"/>
</dbReference>
<organism evidence="2 3">
    <name type="scientific">Pseudidiomarina taiwanensis</name>
    <dbReference type="NCBI Taxonomy" id="337250"/>
    <lineage>
        <taxon>Bacteria</taxon>
        <taxon>Pseudomonadati</taxon>
        <taxon>Pseudomonadota</taxon>
        <taxon>Gammaproteobacteria</taxon>
        <taxon>Alteromonadales</taxon>
        <taxon>Idiomarinaceae</taxon>
        <taxon>Pseudidiomarina</taxon>
    </lineage>
</organism>
<name>A0A432ZMS2_9GAMM</name>
<dbReference type="OrthoDB" id="5569826at2"/>
<comment type="caution">
    <text evidence="2">The sequence shown here is derived from an EMBL/GenBank/DDBJ whole genome shotgun (WGS) entry which is preliminary data.</text>
</comment>
<dbReference type="InterPro" id="IPR018643">
    <property type="entry name" value="DUF2069_membrane"/>
</dbReference>
<evidence type="ECO:0000313" key="3">
    <source>
        <dbReference type="Proteomes" id="UP000288279"/>
    </source>
</evidence>
<gene>
    <name evidence="2" type="ORF">CWI83_01340</name>
</gene>
<keyword evidence="1" id="KW-1133">Transmembrane helix</keyword>
<evidence type="ECO:0000256" key="1">
    <source>
        <dbReference type="SAM" id="Phobius"/>
    </source>
</evidence>
<keyword evidence="1" id="KW-0472">Membrane</keyword>
<proteinExistence type="predicted"/>
<dbReference type="EMBL" id="PIQG01000001">
    <property type="protein sequence ID" value="RUO79185.1"/>
    <property type="molecule type" value="Genomic_DNA"/>
</dbReference>
<dbReference type="AlphaFoldDB" id="A0A432ZMS2"/>
<sequence length="132" mass="15023">MQHAKPEHIRLVKTIALAGYLGLLGLTLIWQLLCNAHSEFSLLFRVGLWIVPLLLPLPGMLKGNPFTFAWANFILMWYFLHGFTMVYISAEQRNMAIIEILFTSMAFVGCTLYARWQGRALGLTLPKLKKGQ</sequence>
<accession>A0A432ZMS2</accession>
<dbReference type="RefSeq" id="WP_126824661.1">
    <property type="nucleotide sequence ID" value="NZ_PIQG01000001.1"/>
</dbReference>
<keyword evidence="1" id="KW-0812">Transmembrane</keyword>
<dbReference type="Pfam" id="PF09842">
    <property type="entry name" value="DUF2069"/>
    <property type="match status" value="1"/>
</dbReference>
<feature type="transmembrane region" description="Helical" evidence="1">
    <location>
        <begin position="68"/>
        <end position="90"/>
    </location>
</feature>
<feature type="transmembrane region" description="Helical" evidence="1">
    <location>
        <begin position="96"/>
        <end position="114"/>
    </location>
</feature>
<keyword evidence="3" id="KW-1185">Reference proteome</keyword>
<feature type="transmembrane region" description="Helical" evidence="1">
    <location>
        <begin position="42"/>
        <end position="61"/>
    </location>
</feature>
<reference evidence="2 3" key="1">
    <citation type="journal article" date="2011" name="Front. Microbiol.">
        <title>Genomic signatures of strain selection and enhancement in Bacillus atrophaeus var. globigii, a historical biowarfare simulant.</title>
        <authorList>
            <person name="Gibbons H.S."/>
            <person name="Broomall S.M."/>
            <person name="McNew L.A."/>
            <person name="Daligault H."/>
            <person name="Chapman C."/>
            <person name="Bruce D."/>
            <person name="Karavis M."/>
            <person name="Krepps M."/>
            <person name="McGregor P.A."/>
            <person name="Hong C."/>
            <person name="Park K.H."/>
            <person name="Akmal A."/>
            <person name="Feldman A."/>
            <person name="Lin J.S."/>
            <person name="Chang W.E."/>
            <person name="Higgs B.W."/>
            <person name="Demirev P."/>
            <person name="Lindquist J."/>
            <person name="Liem A."/>
            <person name="Fochler E."/>
            <person name="Read T.D."/>
            <person name="Tapia R."/>
            <person name="Johnson S."/>
            <person name="Bishop-Lilly K.A."/>
            <person name="Detter C."/>
            <person name="Han C."/>
            <person name="Sozhamannan S."/>
            <person name="Rosenzweig C.N."/>
            <person name="Skowronski E.W."/>
        </authorList>
    </citation>
    <scope>NUCLEOTIDE SEQUENCE [LARGE SCALE GENOMIC DNA]</scope>
    <source>
        <strain evidence="2 3">PIT1</strain>
    </source>
</reference>